<dbReference type="OrthoDB" id="2505440at2759"/>
<evidence type="ECO:0000259" key="8">
    <source>
        <dbReference type="Pfam" id="PF02229"/>
    </source>
</evidence>
<feature type="domain" description="Transcriptional coactivator p15 (PC4) C-terminal" evidence="8">
    <location>
        <begin position="62"/>
        <end position="107"/>
    </location>
</feature>
<keyword evidence="10" id="KW-1185">Reference proteome</keyword>
<comment type="subcellular location">
    <subcellularLocation>
        <location evidence="1">Nucleus</location>
    </subcellularLocation>
</comment>
<feature type="compositionally biased region" description="Basic and acidic residues" evidence="7">
    <location>
        <begin position="118"/>
        <end position="128"/>
    </location>
</feature>
<dbReference type="EMBL" id="KZ678144">
    <property type="protein sequence ID" value="PSN61450.1"/>
    <property type="molecule type" value="Genomic_DNA"/>
</dbReference>
<evidence type="ECO:0000256" key="2">
    <source>
        <dbReference type="ARBA" id="ARBA00009001"/>
    </source>
</evidence>
<keyword evidence="6" id="KW-0539">Nucleus</keyword>
<evidence type="ECO:0000256" key="5">
    <source>
        <dbReference type="ARBA" id="ARBA00023163"/>
    </source>
</evidence>
<dbReference type="GO" id="GO:0003677">
    <property type="term" value="F:DNA binding"/>
    <property type="evidence" value="ECO:0007669"/>
    <property type="project" value="UniProtKB-KW"/>
</dbReference>
<dbReference type="STRING" id="1448308.A0A2T2N7U4"/>
<dbReference type="InterPro" id="IPR045125">
    <property type="entry name" value="Sub1/Tcp4-like"/>
</dbReference>
<reference evidence="9 10" key="1">
    <citation type="journal article" date="2018" name="Front. Microbiol.">
        <title>Genome-Wide Analysis of Corynespora cassiicola Leaf Fall Disease Putative Effectors.</title>
        <authorList>
            <person name="Lopez D."/>
            <person name="Ribeiro S."/>
            <person name="Label P."/>
            <person name="Fumanal B."/>
            <person name="Venisse J.S."/>
            <person name="Kohler A."/>
            <person name="de Oliveira R.R."/>
            <person name="Labutti K."/>
            <person name="Lipzen A."/>
            <person name="Lail K."/>
            <person name="Bauer D."/>
            <person name="Ohm R.A."/>
            <person name="Barry K.W."/>
            <person name="Spatafora J."/>
            <person name="Grigoriev I.V."/>
            <person name="Martin F.M."/>
            <person name="Pujade-Renaud V."/>
        </authorList>
    </citation>
    <scope>NUCLEOTIDE SEQUENCE [LARGE SCALE GENOMIC DNA]</scope>
    <source>
        <strain evidence="9 10">Philippines</strain>
    </source>
</reference>
<dbReference type="InterPro" id="IPR003173">
    <property type="entry name" value="PC4_C"/>
</dbReference>
<dbReference type="SUPFAM" id="SSF54447">
    <property type="entry name" value="ssDNA-binding transcriptional regulator domain"/>
    <property type="match status" value="1"/>
</dbReference>
<dbReference type="GO" id="GO:0060261">
    <property type="term" value="P:positive regulation of transcription initiation by RNA polymerase II"/>
    <property type="evidence" value="ECO:0007669"/>
    <property type="project" value="InterPro"/>
</dbReference>
<name>A0A2T2N7U4_CORCC</name>
<evidence type="ECO:0000313" key="10">
    <source>
        <dbReference type="Proteomes" id="UP000240883"/>
    </source>
</evidence>
<feature type="compositionally biased region" description="Acidic residues" evidence="7">
    <location>
        <begin position="140"/>
        <end position="157"/>
    </location>
</feature>
<evidence type="ECO:0000313" key="9">
    <source>
        <dbReference type="EMBL" id="PSN61450.1"/>
    </source>
</evidence>
<dbReference type="InterPro" id="IPR009044">
    <property type="entry name" value="ssDNA-bd_transcriptional_reg"/>
</dbReference>
<dbReference type="Proteomes" id="UP000240883">
    <property type="component" value="Unassembled WGS sequence"/>
</dbReference>
<protein>
    <submittedName>
        <fullName evidence="9">PC4-domain-containing protein</fullName>
    </submittedName>
</protein>
<feature type="region of interest" description="Disordered" evidence="7">
    <location>
        <begin position="118"/>
        <end position="157"/>
    </location>
</feature>
<keyword evidence="5" id="KW-0804">Transcription</keyword>
<dbReference type="AlphaFoldDB" id="A0A2T2N7U4"/>
<gene>
    <name evidence="9" type="ORF">BS50DRAFT_151955</name>
</gene>
<evidence type="ECO:0000256" key="7">
    <source>
        <dbReference type="SAM" id="MobiDB-lite"/>
    </source>
</evidence>
<comment type="similarity">
    <text evidence="2">Belongs to the transcriptional coactivator PC4 family.</text>
</comment>
<evidence type="ECO:0000256" key="4">
    <source>
        <dbReference type="ARBA" id="ARBA00023125"/>
    </source>
</evidence>
<evidence type="ECO:0000256" key="6">
    <source>
        <dbReference type="ARBA" id="ARBA00023242"/>
    </source>
</evidence>
<dbReference type="Pfam" id="PF02229">
    <property type="entry name" value="PC4"/>
    <property type="match status" value="1"/>
</dbReference>
<feature type="region of interest" description="Disordered" evidence="7">
    <location>
        <begin position="1"/>
        <end position="44"/>
    </location>
</feature>
<keyword evidence="4" id="KW-0238">DNA-binding</keyword>
<dbReference type="GO" id="GO:0005634">
    <property type="term" value="C:nucleus"/>
    <property type="evidence" value="ECO:0007669"/>
    <property type="project" value="UniProtKB-SubCell"/>
</dbReference>
<dbReference type="GO" id="GO:0003713">
    <property type="term" value="F:transcription coactivator activity"/>
    <property type="evidence" value="ECO:0007669"/>
    <property type="project" value="InterPro"/>
</dbReference>
<accession>A0A2T2N7U4</accession>
<dbReference type="Gene3D" id="2.30.31.10">
    <property type="entry name" value="Transcriptional Coactivator Pc4, Chain A"/>
    <property type="match status" value="1"/>
</dbReference>
<sequence>MPPKAQRGRGGFKNFSKKRSAPADDDEPVSPIAKKARSEQFVPKELETADNGDKYVALKENGLRRITIGEWKGSTMIGIREYYQKNGETLPGKGISLTIEQYNALMAALPFVESALKERDEDVARPEFDAPLPQPKEPSPSEEPEAEEPEAEEPESS</sequence>
<evidence type="ECO:0000256" key="1">
    <source>
        <dbReference type="ARBA" id="ARBA00004123"/>
    </source>
</evidence>
<evidence type="ECO:0000256" key="3">
    <source>
        <dbReference type="ARBA" id="ARBA00023015"/>
    </source>
</evidence>
<keyword evidence="3" id="KW-0805">Transcription regulation</keyword>
<organism evidence="9 10">
    <name type="scientific">Corynespora cassiicola Philippines</name>
    <dbReference type="NCBI Taxonomy" id="1448308"/>
    <lineage>
        <taxon>Eukaryota</taxon>
        <taxon>Fungi</taxon>
        <taxon>Dikarya</taxon>
        <taxon>Ascomycota</taxon>
        <taxon>Pezizomycotina</taxon>
        <taxon>Dothideomycetes</taxon>
        <taxon>Pleosporomycetidae</taxon>
        <taxon>Pleosporales</taxon>
        <taxon>Corynesporascaceae</taxon>
        <taxon>Corynespora</taxon>
    </lineage>
</organism>
<dbReference type="PANTHER" id="PTHR13215">
    <property type="entry name" value="RNA POLYMERASE II TRANSCRIPTIONAL COACTIVATOR"/>
    <property type="match status" value="1"/>
</dbReference>
<proteinExistence type="inferred from homology"/>